<gene>
    <name evidence="2" type="ORF">LSUE1_G004687</name>
</gene>
<organism evidence="2 3">
    <name type="scientific">Lachnellula suecica</name>
    <dbReference type="NCBI Taxonomy" id="602035"/>
    <lineage>
        <taxon>Eukaryota</taxon>
        <taxon>Fungi</taxon>
        <taxon>Dikarya</taxon>
        <taxon>Ascomycota</taxon>
        <taxon>Pezizomycotina</taxon>
        <taxon>Leotiomycetes</taxon>
        <taxon>Helotiales</taxon>
        <taxon>Lachnaceae</taxon>
        <taxon>Lachnellula</taxon>
    </lineage>
</organism>
<evidence type="ECO:0000313" key="2">
    <source>
        <dbReference type="EMBL" id="TVY78523.1"/>
    </source>
</evidence>
<dbReference type="Proteomes" id="UP000469558">
    <property type="component" value="Unassembled WGS sequence"/>
</dbReference>
<sequence>MGFSLKFLYRLLCFPMRTTSYPPLDLLKATGHDCQVQLSTGKLTSVQLVDLYLKQIKSSNGYLRAVLEVAPGALREAEALDDERRRGIVRGPFHGVPILIKDNVNTHAALGMNTTGGSLAFVGSRPKQNAAIVDRIIAAGMIILGKSQLSEFAGSKSHIVLPLNGLRGSDIYSGWSAVGGQAQSAYTTGDIDFEDKTMGHSSPSGSSTGSAVGVSAGYCPCAIGTDTFGSLITPSTRAALYSIRPTMDLVPREGILPTSQFFDTAGPMAKSSEDLAHLLDILVLPHDIHGKGSYAESLIGGFEDLNIGVLKPEEWYLGPSIQKVVPSATSQITADTYSAYAKIKRHAKSFQEVSLISPGELMVNGSHSIFDLIAAGFKENIENYISTLETPRVGNLQDIIQFNKDHAELELPRDYNNQDQLVRAQNIDMPQEERKRLFDHARTIGRELGIDKTLNDYGVDVIIAPADSAFNLLVSAAGYPSATMPLSYLDYNGRPIGLAVFSTAHKEKLLLKVLSAWEKISEPRRPPLSLV</sequence>
<keyword evidence="3" id="KW-1185">Reference proteome</keyword>
<evidence type="ECO:0000313" key="3">
    <source>
        <dbReference type="Proteomes" id="UP000469558"/>
    </source>
</evidence>
<dbReference type="PANTHER" id="PTHR42678:SF34">
    <property type="entry name" value="OS04G0183300 PROTEIN"/>
    <property type="match status" value="1"/>
</dbReference>
<name>A0A8T9C8V1_9HELO</name>
<dbReference type="Gene3D" id="3.90.1300.10">
    <property type="entry name" value="Amidase signature (AS) domain"/>
    <property type="match status" value="1"/>
</dbReference>
<evidence type="ECO:0000259" key="1">
    <source>
        <dbReference type="Pfam" id="PF01425"/>
    </source>
</evidence>
<dbReference type="InterPro" id="IPR023631">
    <property type="entry name" value="Amidase_dom"/>
</dbReference>
<dbReference type="EMBL" id="QGMK01000744">
    <property type="protein sequence ID" value="TVY78523.1"/>
    <property type="molecule type" value="Genomic_DNA"/>
</dbReference>
<dbReference type="OrthoDB" id="566138at2759"/>
<dbReference type="InterPro" id="IPR036928">
    <property type="entry name" value="AS_sf"/>
</dbReference>
<dbReference type="AlphaFoldDB" id="A0A8T9C8V1"/>
<dbReference type="SUPFAM" id="SSF75304">
    <property type="entry name" value="Amidase signature (AS) enzymes"/>
    <property type="match status" value="1"/>
</dbReference>
<proteinExistence type="predicted"/>
<comment type="caution">
    <text evidence="2">The sequence shown here is derived from an EMBL/GenBank/DDBJ whole genome shotgun (WGS) entry which is preliminary data.</text>
</comment>
<reference evidence="2 3" key="1">
    <citation type="submission" date="2018-05" db="EMBL/GenBank/DDBJ databases">
        <title>Genome sequencing and assembly of the regulated plant pathogen Lachnellula willkommii and related sister species for the development of diagnostic species identification markers.</title>
        <authorList>
            <person name="Giroux E."/>
            <person name="Bilodeau G."/>
        </authorList>
    </citation>
    <scope>NUCLEOTIDE SEQUENCE [LARGE SCALE GENOMIC DNA]</scope>
    <source>
        <strain evidence="2 3">CBS 268.59</strain>
    </source>
</reference>
<feature type="domain" description="Amidase" evidence="1">
    <location>
        <begin position="48"/>
        <end position="154"/>
    </location>
</feature>
<protein>
    <submittedName>
        <fullName evidence="2">Putative amidase</fullName>
    </submittedName>
</protein>
<feature type="domain" description="Amidase" evidence="1">
    <location>
        <begin position="202"/>
        <end position="511"/>
    </location>
</feature>
<accession>A0A8T9C8V1</accession>
<dbReference type="PANTHER" id="PTHR42678">
    <property type="entry name" value="AMIDASE"/>
    <property type="match status" value="1"/>
</dbReference>
<dbReference type="Pfam" id="PF01425">
    <property type="entry name" value="Amidase"/>
    <property type="match status" value="2"/>
</dbReference>